<keyword evidence="3" id="KW-1185">Reference proteome</keyword>
<sequence length="723" mass="79766">MSIILQRRQGFPDTMQLGIWILCFSALTAQPIMAQDTDQIVWEADWDAEITIDFENGDPFEEPGVVFPGFTFEDTMHTIGLAWQANTVQEVIGLACINYGPLLLALDLVDAKGEEDIKETCDHILFSLKNGLQSDIYSRCLDFWDENIPDIGYNENSTVIELTECYTTDDHEESPGTLQSASKILESVYSSCQGYGLGTNRISSIAIGVLDWLGPSVLSFVLDDQIDPYIAPYMGCTTLRYILSMEINDMKNEIVQLAAYPVADALEHLRDLQICNKLGNNEDHREGFNFIMDMLLALSRRSQSSLCTFFEGSLTRSDFMEEASTIANNFYAIVEDKTICSDVMTVLASTEAVQYIDAITGRNLTVSANINLLCDDIVDTITNGPSTTPGTYSLPNNVDINEYGFFSNPGELLPDFFFTDALKVAGAVLSAGTVAQAGKEFCDVFENFVVDNDVLEEVDVDVAEVCELLGNNDLENIEQICLEEIASPGYGYPLSLRRIDPSMVGANTGRKLLGAESFSDVDVCSALDTFFHSNNNLRSIASFALSDYTREALPIAHGICENWNEVMCYLNPYCSTPGSTGDQDQQDFDAVVKDMEGLLLTALGYKTRTTLCKDIADGIDDDSGRAKDDTVQDMVSKILSILDDTSLCRELLDESITVVAEQMETDDDGDSPQEIMYQVTGLNKTLEMCEIVAENFPSLGNLSAEFSFLVTMLGLILTLWTNI</sequence>
<evidence type="ECO:0000256" key="1">
    <source>
        <dbReference type="SAM" id="SignalP"/>
    </source>
</evidence>
<feature type="chain" id="PRO_5040276375" evidence="1">
    <location>
        <begin position="35"/>
        <end position="723"/>
    </location>
</feature>
<dbReference type="EMBL" id="JAIZAY010000014">
    <property type="protein sequence ID" value="KAJ8029225.1"/>
    <property type="molecule type" value="Genomic_DNA"/>
</dbReference>
<gene>
    <name evidence="2" type="ORF">HOLleu_28567</name>
</gene>
<dbReference type="Proteomes" id="UP001152320">
    <property type="component" value="Chromosome 14"/>
</dbReference>
<accession>A0A9Q1BML1</accession>
<evidence type="ECO:0000313" key="2">
    <source>
        <dbReference type="EMBL" id="KAJ8029225.1"/>
    </source>
</evidence>
<protein>
    <submittedName>
        <fullName evidence="2">Uncharacterized protein</fullName>
    </submittedName>
</protein>
<comment type="caution">
    <text evidence="2">The sequence shown here is derived from an EMBL/GenBank/DDBJ whole genome shotgun (WGS) entry which is preliminary data.</text>
</comment>
<name>A0A9Q1BML1_HOLLE</name>
<dbReference type="AlphaFoldDB" id="A0A9Q1BML1"/>
<organism evidence="2 3">
    <name type="scientific">Holothuria leucospilota</name>
    <name type="common">Black long sea cucumber</name>
    <name type="synonym">Mertensiothuria leucospilota</name>
    <dbReference type="NCBI Taxonomy" id="206669"/>
    <lineage>
        <taxon>Eukaryota</taxon>
        <taxon>Metazoa</taxon>
        <taxon>Echinodermata</taxon>
        <taxon>Eleutherozoa</taxon>
        <taxon>Echinozoa</taxon>
        <taxon>Holothuroidea</taxon>
        <taxon>Aspidochirotacea</taxon>
        <taxon>Aspidochirotida</taxon>
        <taxon>Holothuriidae</taxon>
        <taxon>Holothuria</taxon>
    </lineage>
</organism>
<feature type="signal peptide" evidence="1">
    <location>
        <begin position="1"/>
        <end position="34"/>
    </location>
</feature>
<evidence type="ECO:0000313" key="3">
    <source>
        <dbReference type="Proteomes" id="UP001152320"/>
    </source>
</evidence>
<keyword evidence="1" id="KW-0732">Signal</keyword>
<proteinExistence type="predicted"/>
<reference evidence="2" key="1">
    <citation type="submission" date="2021-10" db="EMBL/GenBank/DDBJ databases">
        <title>Tropical sea cucumber genome reveals ecological adaptation and Cuvierian tubules defense mechanism.</title>
        <authorList>
            <person name="Chen T."/>
        </authorList>
    </citation>
    <scope>NUCLEOTIDE SEQUENCE</scope>
    <source>
        <strain evidence="2">Nanhai2018</strain>
        <tissue evidence="2">Muscle</tissue>
    </source>
</reference>